<dbReference type="EMBL" id="JAMCCK010000035">
    <property type="protein sequence ID" value="MCL3996405.1"/>
    <property type="molecule type" value="Genomic_DNA"/>
</dbReference>
<protein>
    <recommendedName>
        <fullName evidence="5">Secreted protein</fullName>
    </recommendedName>
</protein>
<dbReference type="RefSeq" id="WP_249491502.1">
    <property type="nucleotide sequence ID" value="NZ_JAMCCK010000035.1"/>
</dbReference>
<sequence>MRVLPARRLASTVLCAAVLAGITGPVALAADAAGEHGRTASRASVPAAEKERLLAQVRSLGRTHPELGPVADLLSRSLEAGRLPADEARRLGEAAKEAVVRAAAARPDRSADAAAAAKPATPASPDAPVTARHAHVGAPMARDVLGDALGALVSAIENLVKAITGAVDTGQAATTDEAVTTDEAATTDDSGQQLPSFDGLLSGLLDLLTGLFGGGSGLTVTELTTPDGTTAATPASVPGPAPAG</sequence>
<comment type="caution">
    <text evidence="3">The sequence shown here is derived from an EMBL/GenBank/DDBJ whole genome shotgun (WGS) entry which is preliminary data.</text>
</comment>
<evidence type="ECO:0008006" key="5">
    <source>
        <dbReference type="Google" id="ProtNLM"/>
    </source>
</evidence>
<evidence type="ECO:0000256" key="2">
    <source>
        <dbReference type="SAM" id="SignalP"/>
    </source>
</evidence>
<feature type="compositionally biased region" description="Low complexity" evidence="1">
    <location>
        <begin position="112"/>
        <end position="128"/>
    </location>
</feature>
<feature type="region of interest" description="Disordered" evidence="1">
    <location>
        <begin position="224"/>
        <end position="244"/>
    </location>
</feature>
<organism evidence="3 4">
    <name type="scientific">Streptomyces lavenduligriseus</name>
    <dbReference type="NCBI Taxonomy" id="67315"/>
    <lineage>
        <taxon>Bacteria</taxon>
        <taxon>Bacillati</taxon>
        <taxon>Actinomycetota</taxon>
        <taxon>Actinomycetes</taxon>
        <taxon>Kitasatosporales</taxon>
        <taxon>Streptomycetaceae</taxon>
        <taxon>Streptomyces</taxon>
    </lineage>
</organism>
<evidence type="ECO:0000256" key="1">
    <source>
        <dbReference type="SAM" id="MobiDB-lite"/>
    </source>
</evidence>
<reference evidence="3 4" key="1">
    <citation type="submission" date="2022-05" db="EMBL/GenBank/DDBJ databases">
        <title>Genome Resource of Streptomyces lavenduligriseus GA1-1, a Strain with Broad-Spectrum Antifungal Activity against Phytopathogenic Fungi.</title>
        <authorList>
            <person name="Qi D."/>
        </authorList>
    </citation>
    <scope>NUCLEOTIDE SEQUENCE [LARGE SCALE GENOMIC DNA]</scope>
    <source>
        <strain evidence="3 4">GA1-1</strain>
    </source>
</reference>
<proteinExistence type="predicted"/>
<dbReference type="Proteomes" id="UP001202052">
    <property type="component" value="Unassembled WGS sequence"/>
</dbReference>
<keyword evidence="2" id="KW-0732">Signal</keyword>
<feature type="chain" id="PRO_5046899997" description="Secreted protein" evidence="2">
    <location>
        <begin position="30"/>
        <end position="244"/>
    </location>
</feature>
<evidence type="ECO:0000313" key="3">
    <source>
        <dbReference type="EMBL" id="MCL3996405.1"/>
    </source>
</evidence>
<feature type="compositionally biased region" description="Low complexity" evidence="1">
    <location>
        <begin position="224"/>
        <end position="235"/>
    </location>
</feature>
<gene>
    <name evidence="3" type="ORF">M4438_23325</name>
</gene>
<accession>A0ABT0NY63</accession>
<name>A0ABT0NY63_9ACTN</name>
<feature type="signal peptide" evidence="2">
    <location>
        <begin position="1"/>
        <end position="29"/>
    </location>
</feature>
<evidence type="ECO:0000313" key="4">
    <source>
        <dbReference type="Proteomes" id="UP001202052"/>
    </source>
</evidence>
<feature type="region of interest" description="Disordered" evidence="1">
    <location>
        <begin position="105"/>
        <end position="129"/>
    </location>
</feature>
<keyword evidence="4" id="KW-1185">Reference proteome</keyword>